<evidence type="ECO:0000313" key="7">
    <source>
        <dbReference type="EMBL" id="GAH42852.1"/>
    </source>
</evidence>
<comment type="caution">
    <text evidence="7">The sequence shown here is derived from an EMBL/GenBank/DDBJ whole genome shotgun (WGS) entry which is preliminary data.</text>
</comment>
<keyword evidence="4 5" id="KW-0472">Membrane</keyword>
<evidence type="ECO:0000259" key="6">
    <source>
        <dbReference type="PROSITE" id="PS50929"/>
    </source>
</evidence>
<dbReference type="Pfam" id="PF00005">
    <property type="entry name" value="ABC_tran"/>
    <property type="match status" value="1"/>
</dbReference>
<sequence>LRFVQEYLVQTAVQRGIMDLRCEMYNNVLRLPMTFFSQKGTSDTMSRFINDVGELSRGQITLMGKTLVEPAKAAASITMAMILSWKLTLLAMIAGPPAVMLIRMFGKVMKRASRRALESNAELLGALEETLTGVRVVKAYTMESAERKRFHRIHRRLVKQQRRMARIDSATAPCVEVMGIVAGMLATALAGYWVLNDRMDPFLFMTWMACLAAMFDPVRKLAKVVTRFQRAEAAAARVFELHDREGEKRIPGAPQLPRHSESIEYRDVSLRYPGAAVEAVSGANLTIRHNETVAIVGPNGSGKTTLVSMLPRLLDPTGGQILIDGRDITTHSLRSLRRQIALVTQDTVLFHATIGENIAYGLR</sequence>
<accession>X1FCZ3</accession>
<feature type="non-terminal residue" evidence="7">
    <location>
        <position position="1"/>
    </location>
</feature>
<dbReference type="GO" id="GO:0016020">
    <property type="term" value="C:membrane"/>
    <property type="evidence" value="ECO:0007669"/>
    <property type="project" value="UniProtKB-SubCell"/>
</dbReference>
<dbReference type="SUPFAM" id="SSF52540">
    <property type="entry name" value="P-loop containing nucleoside triphosphate hydrolases"/>
    <property type="match status" value="1"/>
</dbReference>
<dbReference type="InterPro" id="IPR036640">
    <property type="entry name" value="ABC1_TM_sf"/>
</dbReference>
<dbReference type="CDD" id="cd18552">
    <property type="entry name" value="ABC_6TM_MsbA_like"/>
    <property type="match status" value="1"/>
</dbReference>
<proteinExistence type="predicted"/>
<dbReference type="GO" id="GO:0005524">
    <property type="term" value="F:ATP binding"/>
    <property type="evidence" value="ECO:0007669"/>
    <property type="project" value="InterPro"/>
</dbReference>
<keyword evidence="2 5" id="KW-0812">Transmembrane</keyword>
<dbReference type="InterPro" id="IPR027417">
    <property type="entry name" value="P-loop_NTPase"/>
</dbReference>
<evidence type="ECO:0000256" key="2">
    <source>
        <dbReference type="ARBA" id="ARBA00022692"/>
    </source>
</evidence>
<feature type="domain" description="ABC transmembrane type-1" evidence="6">
    <location>
        <begin position="1"/>
        <end position="230"/>
    </location>
</feature>
<dbReference type="PANTHER" id="PTHR24221">
    <property type="entry name" value="ATP-BINDING CASSETTE SUB-FAMILY B"/>
    <property type="match status" value="1"/>
</dbReference>
<dbReference type="InterPro" id="IPR003439">
    <property type="entry name" value="ABC_transporter-like_ATP-bd"/>
</dbReference>
<feature type="non-terminal residue" evidence="7">
    <location>
        <position position="363"/>
    </location>
</feature>
<dbReference type="GO" id="GO:0016887">
    <property type="term" value="F:ATP hydrolysis activity"/>
    <property type="evidence" value="ECO:0007669"/>
    <property type="project" value="InterPro"/>
</dbReference>
<gene>
    <name evidence="7" type="ORF">S03H2_16725</name>
</gene>
<evidence type="ECO:0000256" key="4">
    <source>
        <dbReference type="ARBA" id="ARBA00023136"/>
    </source>
</evidence>
<dbReference type="SUPFAM" id="SSF90123">
    <property type="entry name" value="ABC transporter transmembrane region"/>
    <property type="match status" value="1"/>
</dbReference>
<dbReference type="InterPro" id="IPR011527">
    <property type="entry name" value="ABC1_TM_dom"/>
</dbReference>
<dbReference type="GO" id="GO:0034040">
    <property type="term" value="F:ATPase-coupled lipid transmembrane transporter activity"/>
    <property type="evidence" value="ECO:0007669"/>
    <property type="project" value="TreeGrafter"/>
</dbReference>
<evidence type="ECO:0000256" key="3">
    <source>
        <dbReference type="ARBA" id="ARBA00022989"/>
    </source>
</evidence>
<feature type="transmembrane region" description="Helical" evidence="5">
    <location>
        <begin position="170"/>
        <end position="195"/>
    </location>
</feature>
<dbReference type="EMBL" id="BARU01008566">
    <property type="protein sequence ID" value="GAH42852.1"/>
    <property type="molecule type" value="Genomic_DNA"/>
</dbReference>
<dbReference type="AlphaFoldDB" id="X1FCZ3"/>
<dbReference type="CDD" id="cd03228">
    <property type="entry name" value="ABCC_MRP_Like"/>
    <property type="match status" value="1"/>
</dbReference>
<dbReference type="InterPro" id="IPR039421">
    <property type="entry name" value="Type_1_exporter"/>
</dbReference>
<dbReference type="GO" id="GO:0140359">
    <property type="term" value="F:ABC-type transporter activity"/>
    <property type="evidence" value="ECO:0007669"/>
    <property type="project" value="InterPro"/>
</dbReference>
<name>X1FCZ3_9ZZZZ</name>
<keyword evidence="3 5" id="KW-1133">Transmembrane helix</keyword>
<evidence type="ECO:0000256" key="5">
    <source>
        <dbReference type="SAM" id="Phobius"/>
    </source>
</evidence>
<dbReference type="Gene3D" id="1.20.1560.10">
    <property type="entry name" value="ABC transporter type 1, transmembrane domain"/>
    <property type="match status" value="1"/>
</dbReference>
<comment type="subcellular location">
    <subcellularLocation>
        <location evidence="1">Membrane</location>
        <topology evidence="1">Multi-pass membrane protein</topology>
    </subcellularLocation>
</comment>
<dbReference type="Pfam" id="PF00664">
    <property type="entry name" value="ABC_membrane"/>
    <property type="match status" value="1"/>
</dbReference>
<organism evidence="7">
    <name type="scientific">marine sediment metagenome</name>
    <dbReference type="NCBI Taxonomy" id="412755"/>
    <lineage>
        <taxon>unclassified sequences</taxon>
        <taxon>metagenomes</taxon>
        <taxon>ecological metagenomes</taxon>
    </lineage>
</organism>
<dbReference type="PROSITE" id="PS50929">
    <property type="entry name" value="ABC_TM1F"/>
    <property type="match status" value="1"/>
</dbReference>
<dbReference type="PANTHER" id="PTHR24221:SF654">
    <property type="entry name" value="ATP-BINDING CASSETTE SUB-FAMILY B MEMBER 6"/>
    <property type="match status" value="1"/>
</dbReference>
<reference evidence="7" key="1">
    <citation type="journal article" date="2014" name="Front. Microbiol.">
        <title>High frequency of phylogenetically diverse reductive dehalogenase-homologous genes in deep subseafloor sedimentary metagenomes.</title>
        <authorList>
            <person name="Kawai M."/>
            <person name="Futagami T."/>
            <person name="Toyoda A."/>
            <person name="Takaki Y."/>
            <person name="Nishi S."/>
            <person name="Hori S."/>
            <person name="Arai W."/>
            <person name="Tsubouchi T."/>
            <person name="Morono Y."/>
            <person name="Uchiyama I."/>
            <person name="Ito T."/>
            <person name="Fujiyama A."/>
            <person name="Inagaki F."/>
            <person name="Takami H."/>
        </authorList>
    </citation>
    <scope>NUCLEOTIDE SEQUENCE</scope>
    <source>
        <strain evidence="7">Expedition CK06-06</strain>
    </source>
</reference>
<feature type="transmembrane region" description="Helical" evidence="5">
    <location>
        <begin position="87"/>
        <end position="105"/>
    </location>
</feature>
<evidence type="ECO:0000256" key="1">
    <source>
        <dbReference type="ARBA" id="ARBA00004141"/>
    </source>
</evidence>
<dbReference type="Gene3D" id="3.40.50.300">
    <property type="entry name" value="P-loop containing nucleotide triphosphate hydrolases"/>
    <property type="match status" value="1"/>
</dbReference>
<protein>
    <recommendedName>
        <fullName evidence="6">ABC transmembrane type-1 domain-containing protein</fullName>
    </recommendedName>
</protein>